<sequence>MYRFVGTNQLNPTAKAFAGDRSTTKFIDAAAAAAEMRGTTKHDNLNLGERNPDRLRYTNKIGRILTNLVKFAVDSAVTDSSKGVSGLKKLYRIVEERFTRPPASLPLSECKKPEELKLMQKMQTKINELQEDLTELKQPDMTVSRSIDGTECEKDVRNEGIKESGVQETEKRRIFIRSRL</sequence>
<keyword evidence="1" id="KW-0175">Coiled coil</keyword>
<dbReference type="EMBL" id="GGEC01007628">
    <property type="protein sequence ID" value="MBW88111.1"/>
    <property type="molecule type" value="Transcribed_RNA"/>
</dbReference>
<dbReference type="EMBL" id="GGEC01007629">
    <property type="protein sequence ID" value="MBW88112.1"/>
    <property type="molecule type" value="Transcribed_RNA"/>
</dbReference>
<feature type="coiled-coil region" evidence="1">
    <location>
        <begin position="112"/>
        <end position="139"/>
    </location>
</feature>
<accession>A0A2P2J3R5</accession>
<protein>
    <submittedName>
        <fullName evidence="2">Uncharacterized protein MANES_03G116200</fullName>
    </submittedName>
</protein>
<proteinExistence type="predicted"/>
<name>A0A2P2J3R5_RHIMU</name>
<organism evidence="2">
    <name type="scientific">Rhizophora mucronata</name>
    <name type="common">Asiatic mangrove</name>
    <dbReference type="NCBI Taxonomy" id="61149"/>
    <lineage>
        <taxon>Eukaryota</taxon>
        <taxon>Viridiplantae</taxon>
        <taxon>Streptophyta</taxon>
        <taxon>Embryophyta</taxon>
        <taxon>Tracheophyta</taxon>
        <taxon>Spermatophyta</taxon>
        <taxon>Magnoliopsida</taxon>
        <taxon>eudicotyledons</taxon>
        <taxon>Gunneridae</taxon>
        <taxon>Pentapetalae</taxon>
        <taxon>rosids</taxon>
        <taxon>fabids</taxon>
        <taxon>Malpighiales</taxon>
        <taxon>Rhizophoraceae</taxon>
        <taxon>Rhizophora</taxon>
    </lineage>
</organism>
<reference evidence="2" key="1">
    <citation type="submission" date="2018-02" db="EMBL/GenBank/DDBJ databases">
        <title>Rhizophora mucronata_Transcriptome.</title>
        <authorList>
            <person name="Meera S.P."/>
            <person name="Sreeshan A."/>
            <person name="Augustine A."/>
        </authorList>
    </citation>
    <scope>NUCLEOTIDE SEQUENCE</scope>
    <source>
        <tissue evidence="2">Leaf</tissue>
    </source>
</reference>
<evidence type="ECO:0000313" key="2">
    <source>
        <dbReference type="EMBL" id="MBW88112.1"/>
    </source>
</evidence>
<evidence type="ECO:0000256" key="1">
    <source>
        <dbReference type="SAM" id="Coils"/>
    </source>
</evidence>
<dbReference type="AlphaFoldDB" id="A0A2P2J3R5"/>